<dbReference type="PANTHER" id="PTHR11915">
    <property type="entry name" value="SPECTRIN/FILAMIN RELATED CYTOSKELETAL PROTEIN"/>
    <property type="match status" value="1"/>
</dbReference>
<dbReference type="GO" id="GO:0005737">
    <property type="term" value="C:cytoplasm"/>
    <property type="evidence" value="ECO:0007669"/>
    <property type="project" value="UniProtKB-ARBA"/>
</dbReference>
<gene>
    <name evidence="4" type="primary">LOC106002540</name>
</gene>
<evidence type="ECO:0000313" key="3">
    <source>
        <dbReference type="Proteomes" id="UP000081671"/>
    </source>
</evidence>
<protein>
    <submittedName>
        <fullName evidence="4">Spectrin alpha chain, non-erythrocytic 1-like</fullName>
    </submittedName>
</protein>
<evidence type="ECO:0000256" key="1">
    <source>
        <dbReference type="ARBA" id="ARBA00022737"/>
    </source>
</evidence>
<dbReference type="FunFam" id="1.20.58.60:FF:000026">
    <property type="entry name" value="Spectrin alpha chain, non-erythrocytic 1"/>
    <property type="match status" value="1"/>
</dbReference>
<evidence type="ECO:0000256" key="2">
    <source>
        <dbReference type="ARBA" id="ARBA00023203"/>
    </source>
</evidence>
<dbReference type="GO" id="GO:0003779">
    <property type="term" value="F:actin binding"/>
    <property type="evidence" value="ECO:0007669"/>
    <property type="project" value="UniProtKB-KW"/>
</dbReference>
<keyword evidence="2" id="KW-0009">Actin-binding</keyword>
<name>A0A1S3GY07_DIPOR</name>
<proteinExistence type="predicted"/>
<dbReference type="GO" id="GO:0043226">
    <property type="term" value="C:organelle"/>
    <property type="evidence" value="ECO:0007669"/>
    <property type="project" value="UniProtKB-ARBA"/>
</dbReference>
<dbReference type="KEGG" id="dord:106002540"/>
<dbReference type="SUPFAM" id="SSF46966">
    <property type="entry name" value="Spectrin repeat"/>
    <property type="match status" value="1"/>
</dbReference>
<dbReference type="InterPro" id="IPR018159">
    <property type="entry name" value="Spectrin/alpha-actinin"/>
</dbReference>
<keyword evidence="1" id="KW-0677">Repeat</keyword>
<evidence type="ECO:0000313" key="4">
    <source>
        <dbReference type="RefSeq" id="XP_012892857.1"/>
    </source>
</evidence>
<dbReference type="OrthoDB" id="6018565at2759"/>
<keyword evidence="3" id="KW-1185">Reference proteome</keyword>
<dbReference type="AlphaFoldDB" id="A0A1S3GY07"/>
<accession>A0A1S3GY07</accession>
<dbReference type="SMART" id="SM00150">
    <property type="entry name" value="SPEC"/>
    <property type="match status" value="1"/>
</dbReference>
<sequence length="169" mass="19368">MSDKLMELGLIANSARLMVHTVATFNSIKELNERWRSLQQLAEERSQLLGSAHEVQRFHRDADETKEWIEEKNQALNTDNYGHDLASVQALQRKHEGFERDLAALGDKVNSLGETAQRLIQSHPESAEDLKEKCTELNQAWTSLGKRADQRKAKLGDSHDLQRFLSDFR</sequence>
<dbReference type="GeneID" id="106002540"/>
<organism evidence="3 4">
    <name type="scientific">Dipodomys ordii</name>
    <name type="common">Ord's kangaroo rat</name>
    <dbReference type="NCBI Taxonomy" id="10020"/>
    <lineage>
        <taxon>Eukaryota</taxon>
        <taxon>Metazoa</taxon>
        <taxon>Chordata</taxon>
        <taxon>Craniata</taxon>
        <taxon>Vertebrata</taxon>
        <taxon>Euteleostomi</taxon>
        <taxon>Mammalia</taxon>
        <taxon>Eutheria</taxon>
        <taxon>Euarchontoglires</taxon>
        <taxon>Glires</taxon>
        <taxon>Rodentia</taxon>
        <taxon>Castorimorpha</taxon>
        <taxon>Heteromyidae</taxon>
        <taxon>Dipodomyinae</taxon>
        <taxon>Dipodomys</taxon>
    </lineage>
</organism>
<dbReference type="InterPro" id="IPR002017">
    <property type="entry name" value="Spectrin_repeat"/>
</dbReference>
<reference evidence="4" key="1">
    <citation type="submission" date="2025-08" db="UniProtKB">
        <authorList>
            <consortium name="RefSeq"/>
        </authorList>
    </citation>
    <scope>IDENTIFICATION</scope>
    <source>
        <tissue evidence="4">Kidney</tissue>
    </source>
</reference>
<dbReference type="InParanoid" id="A0A1S3GY07"/>
<dbReference type="Pfam" id="PF00435">
    <property type="entry name" value="Spectrin"/>
    <property type="match status" value="1"/>
</dbReference>
<dbReference type="CDD" id="cd00176">
    <property type="entry name" value="SPEC"/>
    <property type="match status" value="1"/>
</dbReference>
<dbReference type="Gene3D" id="1.20.58.60">
    <property type="match status" value="3"/>
</dbReference>
<dbReference type="Proteomes" id="UP000081671">
    <property type="component" value="Unplaced"/>
</dbReference>
<dbReference type="RefSeq" id="XP_012892857.1">
    <property type="nucleotide sequence ID" value="XM_013037403.1"/>
</dbReference>